<protein>
    <submittedName>
        <fullName evidence="2">DUF1735 domain-containing protein</fullName>
    </submittedName>
</protein>
<evidence type="ECO:0000313" key="3">
    <source>
        <dbReference type="Proteomes" id="UP000725002"/>
    </source>
</evidence>
<dbReference type="InterPro" id="IPR017853">
    <property type="entry name" value="GH"/>
</dbReference>
<reference evidence="2" key="1">
    <citation type="submission" date="2020-10" db="EMBL/GenBank/DDBJ databases">
        <authorList>
            <person name="Gilroy R."/>
        </authorList>
    </citation>
    <scope>NUCLEOTIDE SEQUENCE</scope>
    <source>
        <strain evidence="2">G3-8215</strain>
    </source>
</reference>
<sequence length="473" mass="53143">MKKIFSYNTGIYAAFFAAALLSVSCTEQIEIGDVDESMYSNVNTVSGYVRDVRTGKSENIIELRADSYSSQLVFGFNKPPKKGVDVVLQYDADYAASYNALHETDFPLYPEELVSIEEDGKILVAPDEKLSYELGLTVTYSDQLKDDQTYILPIKAVSATEGIAIPEPSSRSVYLIRNYRNQSGTYKGEDAVQTFLFYEANDTNPLNTLEFMLEDGTLFFDYIVLFAANINYNAETGRVYVNKNPNIQFLLDNNEQYLQPLRKRGVKVLLGLLGNHDQSGLAQLSEIGAREYARELAALCNAYNLDGVNFDDEYSNSPDLDNPLFDSHGSYAAARLCYETKKAMPDKYVTVYAYGSMYGDYTFDGVEPGQYMDIVVADYGGAAWPVTGMTLKQCSGMSIELNRGSGDSSESTARSRKEQGYGYYMYFALYSGNSWAYQISRIQDTARGLYDMELKTPEYYYEKNSTERKPLTL</sequence>
<dbReference type="GO" id="GO:0004553">
    <property type="term" value="F:hydrolase activity, hydrolyzing O-glycosyl compounds"/>
    <property type="evidence" value="ECO:0007669"/>
    <property type="project" value="InterPro"/>
</dbReference>
<dbReference type="Proteomes" id="UP000725002">
    <property type="component" value="Unassembled WGS sequence"/>
</dbReference>
<comment type="caution">
    <text evidence="2">The sequence shown here is derived from an EMBL/GenBank/DDBJ whole genome shotgun (WGS) entry which is preliminary data.</text>
</comment>
<evidence type="ECO:0000313" key="2">
    <source>
        <dbReference type="EMBL" id="MBO8484787.1"/>
    </source>
</evidence>
<dbReference type="AlphaFoldDB" id="A0A940DUY0"/>
<dbReference type="Pfam" id="PF08522">
    <property type="entry name" value="BT_3987-like_N"/>
    <property type="match status" value="1"/>
</dbReference>
<dbReference type="Gene3D" id="3.20.20.80">
    <property type="entry name" value="Glycosidases"/>
    <property type="match status" value="1"/>
</dbReference>
<name>A0A940DUY0_9BACT</name>
<feature type="domain" description="BT-3987-like N-terminal" evidence="1">
    <location>
        <begin position="72"/>
        <end position="160"/>
    </location>
</feature>
<reference evidence="2" key="2">
    <citation type="journal article" date="2021" name="PeerJ">
        <title>Extensive microbial diversity within the chicken gut microbiome revealed by metagenomics and culture.</title>
        <authorList>
            <person name="Gilroy R."/>
            <person name="Ravi A."/>
            <person name="Getino M."/>
            <person name="Pursley I."/>
            <person name="Horton D.L."/>
            <person name="Alikhan N.F."/>
            <person name="Baker D."/>
            <person name="Gharbi K."/>
            <person name="Hall N."/>
            <person name="Watson M."/>
            <person name="Adriaenssens E.M."/>
            <person name="Foster-Nyarko E."/>
            <person name="Jarju S."/>
            <person name="Secka A."/>
            <person name="Antonio M."/>
            <person name="Oren A."/>
            <person name="Chaudhuri R.R."/>
            <person name="La Ragione R."/>
            <person name="Hildebrand F."/>
            <person name="Pallen M.J."/>
        </authorList>
    </citation>
    <scope>NUCLEOTIDE SEQUENCE</scope>
    <source>
        <strain evidence="2">G3-8215</strain>
    </source>
</reference>
<organism evidence="2 3">
    <name type="scientific">Candidatus Cryptobacteroides avicola</name>
    <dbReference type="NCBI Taxonomy" id="2840757"/>
    <lineage>
        <taxon>Bacteria</taxon>
        <taxon>Pseudomonadati</taxon>
        <taxon>Bacteroidota</taxon>
        <taxon>Bacteroidia</taxon>
        <taxon>Bacteroidales</taxon>
        <taxon>Candidatus Cryptobacteroides</taxon>
    </lineage>
</organism>
<proteinExistence type="predicted"/>
<dbReference type="EMBL" id="JADILV010000085">
    <property type="protein sequence ID" value="MBO8484787.1"/>
    <property type="molecule type" value="Genomic_DNA"/>
</dbReference>
<gene>
    <name evidence="2" type="ORF">IAB75_11870</name>
</gene>
<evidence type="ECO:0000259" key="1">
    <source>
        <dbReference type="Pfam" id="PF08522"/>
    </source>
</evidence>
<dbReference type="Gene3D" id="2.60.40.1740">
    <property type="entry name" value="hypothetical protein (bacova_03559)"/>
    <property type="match status" value="1"/>
</dbReference>
<accession>A0A940DUY0</accession>
<dbReference type="GO" id="GO:0005975">
    <property type="term" value="P:carbohydrate metabolic process"/>
    <property type="evidence" value="ECO:0007669"/>
    <property type="project" value="InterPro"/>
</dbReference>
<dbReference type="InterPro" id="IPR001579">
    <property type="entry name" value="Glyco_hydro_18_chit_AS"/>
</dbReference>
<dbReference type="InterPro" id="IPR013728">
    <property type="entry name" value="BT_3987-like_N"/>
</dbReference>
<dbReference type="PROSITE" id="PS51257">
    <property type="entry name" value="PROKAR_LIPOPROTEIN"/>
    <property type="match status" value="1"/>
</dbReference>
<dbReference type="SUPFAM" id="SSF51445">
    <property type="entry name" value="(Trans)glycosidases"/>
    <property type="match status" value="1"/>
</dbReference>
<dbReference type="PROSITE" id="PS01095">
    <property type="entry name" value="GH18_1"/>
    <property type="match status" value="1"/>
</dbReference>